<feature type="transmembrane region" description="Helical" evidence="1">
    <location>
        <begin position="256"/>
        <end position="275"/>
    </location>
</feature>
<comment type="caution">
    <text evidence="2">The sequence shown here is derived from an EMBL/GenBank/DDBJ whole genome shotgun (WGS) entry which is preliminary data.</text>
</comment>
<feature type="transmembrane region" description="Helical" evidence="1">
    <location>
        <begin position="148"/>
        <end position="165"/>
    </location>
</feature>
<feature type="transmembrane region" description="Helical" evidence="1">
    <location>
        <begin position="71"/>
        <end position="90"/>
    </location>
</feature>
<dbReference type="PANTHER" id="PTHR39419">
    <property type="entry name" value="SLL0814 PROTEIN"/>
    <property type="match status" value="1"/>
</dbReference>
<accession>A0A0M9X5Z3</accession>
<protein>
    <recommendedName>
        <fullName evidence="4">Carotenoid biosynthesis protein</fullName>
    </recommendedName>
</protein>
<keyword evidence="1" id="KW-0472">Membrane</keyword>
<dbReference type="InterPro" id="IPR007354">
    <property type="entry name" value="CruF-like"/>
</dbReference>
<dbReference type="Pfam" id="PF04240">
    <property type="entry name" value="Caroten_synth"/>
    <property type="match status" value="1"/>
</dbReference>
<dbReference type="AlphaFoldDB" id="A0A0M9X5Z3"/>
<sequence>MVQVQERPGLHRGLGGDRRAAWSLAVAAVLCQIPYPLVSGPRRDVLTAVGVVVFCLASLAAAALRHGVRGPLALFVGAGLGGLAVEAVGVRTGFPFGAYHYTGSLGPSVAGVPVVVPLAWVMMAWPALEAGRVLAGGRRRARTRPARVRTAVIGGWALASWDVFLDPQMVDAGHWIWSDPHPALPGVEGVPLTNFAGWVAVSVVMVAAMDVASGRSVRRSAGSGGHDGPALMLYLWTYASSVTACLVFFGRPQVALVGGTLMGLVAVPLAVRMTGAVGRRG</sequence>
<keyword evidence="1" id="KW-0812">Transmembrane</keyword>
<keyword evidence="3" id="KW-1185">Reference proteome</keyword>
<evidence type="ECO:0000313" key="2">
    <source>
        <dbReference type="EMBL" id="KOT30622.1"/>
    </source>
</evidence>
<evidence type="ECO:0008006" key="4">
    <source>
        <dbReference type="Google" id="ProtNLM"/>
    </source>
</evidence>
<gene>
    <name evidence="2" type="ORF">ADK41_32100</name>
</gene>
<dbReference type="PATRIC" id="fig|36816.3.peg.6961"/>
<keyword evidence="1" id="KW-1133">Transmembrane helix</keyword>
<dbReference type="RefSeq" id="WP_051843089.1">
    <property type="nucleotide sequence ID" value="NZ_JBFBKA010000021.1"/>
</dbReference>
<dbReference type="Proteomes" id="UP000037773">
    <property type="component" value="Unassembled WGS sequence"/>
</dbReference>
<evidence type="ECO:0000256" key="1">
    <source>
        <dbReference type="SAM" id="Phobius"/>
    </source>
</evidence>
<reference evidence="2 3" key="1">
    <citation type="submission" date="2015-07" db="EMBL/GenBank/DDBJ databases">
        <authorList>
            <person name="Noorani M."/>
        </authorList>
    </citation>
    <scope>NUCLEOTIDE SEQUENCE [LARGE SCALE GENOMIC DNA]</scope>
    <source>
        <strain evidence="2 3">NRRL B-24567</strain>
    </source>
</reference>
<proteinExistence type="predicted"/>
<feature type="transmembrane region" description="Helical" evidence="1">
    <location>
        <begin position="20"/>
        <end position="39"/>
    </location>
</feature>
<feature type="transmembrane region" description="Helical" evidence="1">
    <location>
        <begin position="110"/>
        <end position="128"/>
    </location>
</feature>
<feature type="transmembrane region" description="Helical" evidence="1">
    <location>
        <begin position="45"/>
        <end position="64"/>
    </location>
</feature>
<feature type="transmembrane region" description="Helical" evidence="1">
    <location>
        <begin position="195"/>
        <end position="212"/>
    </location>
</feature>
<feature type="transmembrane region" description="Helical" evidence="1">
    <location>
        <begin position="233"/>
        <end position="250"/>
    </location>
</feature>
<organism evidence="2 3">
    <name type="scientific">Streptomyces caelestis</name>
    <dbReference type="NCBI Taxonomy" id="36816"/>
    <lineage>
        <taxon>Bacteria</taxon>
        <taxon>Bacillati</taxon>
        <taxon>Actinomycetota</taxon>
        <taxon>Actinomycetes</taxon>
        <taxon>Kitasatosporales</taxon>
        <taxon>Streptomycetaceae</taxon>
        <taxon>Streptomyces</taxon>
    </lineage>
</organism>
<dbReference type="OrthoDB" id="9811293at2"/>
<dbReference type="PANTHER" id="PTHR39419:SF1">
    <property type="entry name" value="SLL0814 PROTEIN"/>
    <property type="match status" value="1"/>
</dbReference>
<dbReference type="EMBL" id="LGCN01000240">
    <property type="protein sequence ID" value="KOT30622.1"/>
    <property type="molecule type" value="Genomic_DNA"/>
</dbReference>
<name>A0A0M9X5Z3_9ACTN</name>
<evidence type="ECO:0000313" key="3">
    <source>
        <dbReference type="Proteomes" id="UP000037773"/>
    </source>
</evidence>